<comment type="caution">
    <text evidence="3">The sequence shown here is derived from an EMBL/GenBank/DDBJ whole genome shotgun (WGS) entry which is preliminary data.</text>
</comment>
<dbReference type="OrthoDB" id="10262005at2759"/>
<dbReference type="CDD" id="cd21340">
    <property type="entry name" value="PPP1R42"/>
    <property type="match status" value="1"/>
</dbReference>
<dbReference type="InterPro" id="IPR050836">
    <property type="entry name" value="SDS22/Internalin_LRR"/>
</dbReference>
<dbReference type="PROSITE" id="PS51450">
    <property type="entry name" value="LRR"/>
    <property type="match status" value="3"/>
</dbReference>
<keyword evidence="1" id="KW-0433">Leucine-rich repeat</keyword>
<organism evidence="3 4">
    <name type="scientific">Acromyrmex heyeri</name>
    <dbReference type="NCBI Taxonomy" id="230685"/>
    <lineage>
        <taxon>Eukaryota</taxon>
        <taxon>Metazoa</taxon>
        <taxon>Ecdysozoa</taxon>
        <taxon>Arthropoda</taxon>
        <taxon>Hexapoda</taxon>
        <taxon>Insecta</taxon>
        <taxon>Pterygota</taxon>
        <taxon>Neoptera</taxon>
        <taxon>Endopterygota</taxon>
        <taxon>Hymenoptera</taxon>
        <taxon>Apocrita</taxon>
        <taxon>Aculeata</taxon>
        <taxon>Formicoidea</taxon>
        <taxon>Formicidae</taxon>
        <taxon>Myrmicinae</taxon>
        <taxon>Acromyrmex</taxon>
    </lineage>
</organism>
<proteinExistence type="predicted"/>
<gene>
    <name evidence="3" type="primary">Ppp1r42</name>
    <name evidence="3" type="ORF">G6Z77_0011510</name>
</gene>
<dbReference type="InterPro" id="IPR032675">
    <property type="entry name" value="LRR_dom_sf"/>
</dbReference>
<dbReference type="Proteomes" id="UP000670152">
    <property type="component" value="Unassembled WGS sequence"/>
</dbReference>
<dbReference type="SUPFAM" id="SSF52058">
    <property type="entry name" value="L domain-like"/>
    <property type="match status" value="1"/>
</dbReference>
<dbReference type="PANTHER" id="PTHR46652">
    <property type="entry name" value="LEUCINE-RICH REPEAT AND IQ DOMAIN-CONTAINING PROTEIN 1-RELATED"/>
    <property type="match status" value="1"/>
</dbReference>
<dbReference type="InterPro" id="IPR001611">
    <property type="entry name" value="Leu-rich_rpt"/>
</dbReference>
<evidence type="ECO:0000256" key="1">
    <source>
        <dbReference type="ARBA" id="ARBA00022614"/>
    </source>
</evidence>
<dbReference type="SMART" id="SM00365">
    <property type="entry name" value="LRR_SD22"/>
    <property type="match status" value="3"/>
</dbReference>
<dbReference type="Gene3D" id="3.80.10.10">
    <property type="entry name" value="Ribonuclease Inhibitor"/>
    <property type="match status" value="2"/>
</dbReference>
<evidence type="ECO:0000313" key="4">
    <source>
        <dbReference type="Proteomes" id="UP000670152"/>
    </source>
</evidence>
<evidence type="ECO:0000256" key="2">
    <source>
        <dbReference type="ARBA" id="ARBA00022737"/>
    </source>
</evidence>
<evidence type="ECO:0000313" key="3">
    <source>
        <dbReference type="EMBL" id="KAG5330799.1"/>
    </source>
</evidence>
<dbReference type="AlphaFoldDB" id="A0A836JYQ0"/>
<name>A0A836JYQ0_9HYME</name>
<feature type="non-terminal residue" evidence="3">
    <location>
        <position position="1"/>
    </location>
</feature>
<dbReference type="EMBL" id="JAANIB010005807">
    <property type="protein sequence ID" value="KAG5330799.1"/>
    <property type="molecule type" value="Genomic_DNA"/>
</dbReference>
<keyword evidence="4" id="KW-1185">Reference proteome</keyword>
<feature type="non-terminal residue" evidence="3">
    <location>
        <position position="452"/>
    </location>
</feature>
<protein>
    <submittedName>
        <fullName evidence="3">PPR42 phosphatase</fullName>
    </submittedName>
</protein>
<dbReference type="PANTHER" id="PTHR46652:SF3">
    <property type="entry name" value="LEUCINE-RICH REPEAT-CONTAINING PROTEIN 9"/>
    <property type="match status" value="1"/>
</dbReference>
<sequence length="452" mass="51731">ISYRRYVSYVLCLINEILRPSLQTAYCTFIIYISLASMVKLTTDIVERKCSQILTSKSLSKTIKKDELWKLTHLHMNDMFISSIGNIAIYRSLKVLYLQNNNISKIKNLHFACNLTHLYLQHNTITKIENLESLENLQKLYLGHNNIIVIEGLENTKKLQELHIECQKISLGESLCFEPRSAFILSMCLKVLNISENKMTSLRNLIGFQELHTLNAKNNLINNVDDLTATISTLISLKDLSLQGNPVTTSYRYKENLIANSVSLGKVTYSTFVATYSRLLLNYNFISYTANLDGKIVTDICRNFMKKFKIEKYNQRTKKATKILLGDDITSMPIMIFSFNRNIVTNRKFIIDSLNLPPAFKRSISRAIFQHPGPHLSITITPGSLSVGSQLHVFPSWKSGKKKRKKKLAASIRSTKNNHITPRPFWNNVIKNKEIRLTRSHANNKAITLPLI</sequence>
<dbReference type="Pfam" id="PF13855">
    <property type="entry name" value="LRR_8"/>
    <property type="match status" value="1"/>
</dbReference>
<reference evidence="3 4" key="1">
    <citation type="submission" date="2020-02" db="EMBL/GenBank/DDBJ databases">
        <title>Relaxed selection underlies rapid genomic changes in the transitions from sociality to social parasitism in ants.</title>
        <authorList>
            <person name="Bi X."/>
        </authorList>
    </citation>
    <scope>NUCLEOTIDE SEQUENCE [LARGE SCALE GENOMIC DNA]</scope>
    <source>
        <strain evidence="3">BGI-DK2014b</strain>
        <tissue evidence="3">Whole body</tissue>
    </source>
</reference>
<accession>A0A836JYQ0</accession>
<keyword evidence="2" id="KW-0677">Repeat</keyword>